<dbReference type="InterPro" id="IPR058240">
    <property type="entry name" value="rSAM_sf"/>
</dbReference>
<comment type="caution">
    <text evidence="13">The sequence shown here is derived from an EMBL/GenBank/DDBJ whole genome shotgun (WGS) entry which is preliminary data.</text>
</comment>
<dbReference type="EMBL" id="JACSNV010000008">
    <property type="protein sequence ID" value="MBM6877921.1"/>
    <property type="molecule type" value="Genomic_DNA"/>
</dbReference>
<dbReference type="SFLD" id="SFLDG01082">
    <property type="entry name" value="B12-binding_domain_containing"/>
    <property type="match status" value="1"/>
</dbReference>
<dbReference type="GO" id="GO:0035597">
    <property type="term" value="F:tRNA-2-methylthio-N(6)-dimethylallyladenosine(37) synthase activity"/>
    <property type="evidence" value="ECO:0007669"/>
    <property type="project" value="UniProtKB-EC"/>
</dbReference>
<protein>
    <recommendedName>
        <fullName evidence="8 9">tRNA-2-methylthio-N(6)-dimethylallyladenosine synthase</fullName>
        <ecNumber evidence="8 9">2.8.4.3</ecNumber>
    </recommendedName>
    <alternativeName>
        <fullName evidence="9">(Dimethylallyl)adenosine tRNA methylthiotransferase MiaB</fullName>
    </alternativeName>
    <alternativeName>
        <fullName evidence="9">tRNA-i(6)A37 methylthiotransferase</fullName>
    </alternativeName>
</protein>
<name>A0ABS2G8Y1_9FIRM</name>
<dbReference type="PANTHER" id="PTHR43020:SF2">
    <property type="entry name" value="MITOCHONDRIAL TRNA METHYLTHIOTRANSFERASE CDK5RAP1"/>
    <property type="match status" value="1"/>
</dbReference>
<dbReference type="NCBIfam" id="TIGR01574">
    <property type="entry name" value="miaB-methiolase"/>
    <property type="match status" value="1"/>
</dbReference>
<proteinExistence type="inferred from homology"/>
<evidence type="ECO:0000256" key="4">
    <source>
        <dbReference type="ARBA" id="ARBA00022691"/>
    </source>
</evidence>
<evidence type="ECO:0000256" key="9">
    <source>
        <dbReference type="HAMAP-Rule" id="MF_01864"/>
    </source>
</evidence>
<evidence type="ECO:0000259" key="12">
    <source>
        <dbReference type="PROSITE" id="PS51918"/>
    </source>
</evidence>
<dbReference type="InterPro" id="IPR007197">
    <property type="entry name" value="rSAM"/>
</dbReference>
<dbReference type="HAMAP" id="MF_01864">
    <property type="entry name" value="tRNA_metthiotr_MiaB"/>
    <property type="match status" value="1"/>
</dbReference>
<keyword evidence="5 9" id="KW-0479">Metal-binding</keyword>
<dbReference type="Pfam" id="PF01938">
    <property type="entry name" value="TRAM"/>
    <property type="match status" value="1"/>
</dbReference>
<feature type="domain" description="MTTase N-terminal" evidence="11">
    <location>
        <begin position="40"/>
        <end position="159"/>
    </location>
</feature>
<feature type="binding site" evidence="9">
    <location>
        <position position="85"/>
    </location>
    <ligand>
        <name>[4Fe-4S] cluster</name>
        <dbReference type="ChEBI" id="CHEBI:49883"/>
        <label>1</label>
    </ligand>
</feature>
<feature type="binding site" evidence="9">
    <location>
        <position position="49"/>
    </location>
    <ligand>
        <name>[4Fe-4S] cluster</name>
        <dbReference type="ChEBI" id="CHEBI:49883"/>
        <label>1</label>
    </ligand>
</feature>
<evidence type="ECO:0000256" key="1">
    <source>
        <dbReference type="ARBA" id="ARBA00003234"/>
    </source>
</evidence>
<dbReference type="Pfam" id="PF00919">
    <property type="entry name" value="UPF0004"/>
    <property type="match status" value="1"/>
</dbReference>
<dbReference type="Gene3D" id="3.40.50.12160">
    <property type="entry name" value="Methylthiotransferase, N-terminal domain"/>
    <property type="match status" value="1"/>
</dbReference>
<evidence type="ECO:0000259" key="10">
    <source>
        <dbReference type="PROSITE" id="PS50926"/>
    </source>
</evidence>
<dbReference type="InterPro" id="IPR020612">
    <property type="entry name" value="Methylthiotransferase_CS"/>
</dbReference>
<keyword evidence="14" id="KW-1185">Reference proteome</keyword>
<evidence type="ECO:0000256" key="6">
    <source>
        <dbReference type="ARBA" id="ARBA00023004"/>
    </source>
</evidence>
<sequence>MEKQRTVAIPAEAELARQMEYIRQIRQQNDEYFKKTGEQKKFYSLAMGCQMNAHDSEKLEGMLDEMGYIRTEEETDADFIIYNTCCVRENAELKVYGKLGWLKHYKESKNPNAIVALCGCMMQQDTVLETIRKKYRHVDLVFGTFNLYKLPELILARQESGSTIFDIWQQQEEIVEDLPSIRHFPYKASVNIMFGCNNFCSYCIVPYVRGRERSREPEDILQEIRALAADGVKEVMLLGQNVNSYGKTLEHPVSFAQLLRMVNEIDGIERIRFMTSHPKDMSDELIQAMKECDKVCKNLHLPFQSGSTEILRRMNRKYTKEDYLELVRKVKEAMPGITLSTDIIVGFPGETEEDFQETLDVIRKVRYCTAFTFIYSKRTGTPAATMENQVPEDVVKDRFDRMLHVLNPIVHEVSEEQVGRTVLVLAEEVNKQDEHILTGRTEENGLVHFAGDKSLIGQMVPVKIIENKTFYFIGERV</sequence>
<feature type="domain" description="TRAM" evidence="10">
    <location>
        <begin position="415"/>
        <end position="477"/>
    </location>
</feature>
<dbReference type="InterPro" id="IPR038135">
    <property type="entry name" value="Methylthiotransferase_N_sf"/>
</dbReference>
<comment type="cofactor">
    <cofactor evidence="9">
        <name>[4Fe-4S] cluster</name>
        <dbReference type="ChEBI" id="CHEBI:49883"/>
    </cofactor>
    <text evidence="9">Binds 2 [4Fe-4S] clusters. One cluster is coordinated with 3 cysteines and an exchangeable S-adenosyl-L-methionine.</text>
</comment>
<accession>A0ABS2G8Y1</accession>
<dbReference type="RefSeq" id="WP_205132753.1">
    <property type="nucleotide sequence ID" value="NZ_JACSNT010000002.1"/>
</dbReference>
<dbReference type="SFLD" id="SFLDF00273">
    <property type="entry name" value="(dimethylallyl)adenosine_tRNA"/>
    <property type="match status" value="1"/>
</dbReference>
<evidence type="ECO:0000256" key="2">
    <source>
        <dbReference type="ARBA" id="ARBA00022485"/>
    </source>
</evidence>
<dbReference type="PROSITE" id="PS51449">
    <property type="entry name" value="MTTASE_N"/>
    <property type="match status" value="1"/>
</dbReference>
<gene>
    <name evidence="9 13" type="primary">miaB</name>
    <name evidence="13" type="ORF">H9X83_07075</name>
</gene>
<dbReference type="InterPro" id="IPR006638">
    <property type="entry name" value="Elp3/MiaA/NifB-like_rSAM"/>
</dbReference>
<dbReference type="Pfam" id="PF04055">
    <property type="entry name" value="Radical_SAM"/>
    <property type="match status" value="1"/>
</dbReference>
<dbReference type="PROSITE" id="PS51918">
    <property type="entry name" value="RADICAL_SAM"/>
    <property type="match status" value="1"/>
</dbReference>
<feature type="binding site" evidence="9">
    <location>
        <position position="120"/>
    </location>
    <ligand>
        <name>[4Fe-4S] cluster</name>
        <dbReference type="ChEBI" id="CHEBI:49883"/>
        <label>1</label>
    </ligand>
</feature>
<keyword evidence="3 9" id="KW-0808">Transferase</keyword>
<feature type="binding site" evidence="9">
    <location>
        <position position="200"/>
    </location>
    <ligand>
        <name>[4Fe-4S] cluster</name>
        <dbReference type="ChEBI" id="CHEBI:49883"/>
        <label>2</label>
        <note>4Fe-4S-S-AdoMet</note>
    </ligand>
</feature>
<dbReference type="PANTHER" id="PTHR43020">
    <property type="entry name" value="CDK5 REGULATORY SUBUNIT-ASSOCIATED PROTEIN 1"/>
    <property type="match status" value="1"/>
</dbReference>
<keyword evidence="9" id="KW-0819">tRNA processing</keyword>
<evidence type="ECO:0000259" key="11">
    <source>
        <dbReference type="PROSITE" id="PS51449"/>
    </source>
</evidence>
<evidence type="ECO:0000313" key="13">
    <source>
        <dbReference type="EMBL" id="MBM6877921.1"/>
    </source>
</evidence>
<keyword evidence="4 9" id="KW-0949">S-adenosyl-L-methionine</keyword>
<feature type="domain" description="Radical SAM core" evidence="12">
    <location>
        <begin position="182"/>
        <end position="412"/>
    </location>
</feature>
<dbReference type="InterPro" id="IPR013848">
    <property type="entry name" value="Methylthiotransferase_N"/>
</dbReference>
<evidence type="ECO:0000313" key="14">
    <source>
        <dbReference type="Proteomes" id="UP000729290"/>
    </source>
</evidence>
<feature type="binding site" evidence="9">
    <location>
        <position position="203"/>
    </location>
    <ligand>
        <name>[4Fe-4S] cluster</name>
        <dbReference type="ChEBI" id="CHEBI:49883"/>
        <label>2</label>
        <note>4Fe-4S-S-AdoMet</note>
    </ligand>
</feature>
<organism evidence="13 14">
    <name type="scientific">Anaerotignum lactatifermentans</name>
    <dbReference type="NCBI Taxonomy" id="160404"/>
    <lineage>
        <taxon>Bacteria</taxon>
        <taxon>Bacillati</taxon>
        <taxon>Bacillota</taxon>
        <taxon>Clostridia</taxon>
        <taxon>Lachnospirales</taxon>
        <taxon>Anaerotignaceae</taxon>
        <taxon>Anaerotignum</taxon>
    </lineage>
</organism>
<dbReference type="EC" id="2.8.4.3" evidence="8 9"/>
<keyword evidence="6 9" id="KW-0408">Iron</keyword>
<keyword evidence="9" id="KW-0963">Cytoplasm</keyword>
<feature type="binding site" evidence="9">
    <location>
        <position position="196"/>
    </location>
    <ligand>
        <name>[4Fe-4S] cluster</name>
        <dbReference type="ChEBI" id="CHEBI:49883"/>
        <label>2</label>
        <note>4Fe-4S-S-AdoMet</note>
    </ligand>
</feature>
<dbReference type="NCBIfam" id="TIGR00089">
    <property type="entry name" value="MiaB/RimO family radical SAM methylthiotransferase"/>
    <property type="match status" value="1"/>
</dbReference>
<dbReference type="SUPFAM" id="SSF102114">
    <property type="entry name" value="Radical SAM enzymes"/>
    <property type="match status" value="1"/>
</dbReference>
<dbReference type="InterPro" id="IPR005839">
    <property type="entry name" value="Methylthiotransferase"/>
</dbReference>
<comment type="similarity">
    <text evidence="9">Belongs to the methylthiotransferase family. MiaB subfamily.</text>
</comment>
<dbReference type="InterPro" id="IPR023404">
    <property type="entry name" value="rSAM_horseshoe"/>
</dbReference>
<evidence type="ECO:0000256" key="5">
    <source>
        <dbReference type="ARBA" id="ARBA00022723"/>
    </source>
</evidence>
<dbReference type="CDD" id="cd01335">
    <property type="entry name" value="Radical_SAM"/>
    <property type="match status" value="1"/>
</dbReference>
<keyword evidence="7 9" id="KW-0411">Iron-sulfur</keyword>
<dbReference type="SFLD" id="SFLDG01061">
    <property type="entry name" value="methylthiotransferase"/>
    <property type="match status" value="1"/>
</dbReference>
<comment type="catalytic activity">
    <reaction evidence="9">
        <text>N(6)-dimethylallyladenosine(37) in tRNA + (sulfur carrier)-SH + AH2 + 2 S-adenosyl-L-methionine = 2-methylsulfanyl-N(6)-dimethylallyladenosine(37) in tRNA + (sulfur carrier)-H + 5'-deoxyadenosine + L-methionine + A + S-adenosyl-L-homocysteine + 2 H(+)</text>
        <dbReference type="Rhea" id="RHEA:37067"/>
        <dbReference type="Rhea" id="RHEA-COMP:10375"/>
        <dbReference type="Rhea" id="RHEA-COMP:10376"/>
        <dbReference type="Rhea" id="RHEA-COMP:14737"/>
        <dbReference type="Rhea" id="RHEA-COMP:14739"/>
        <dbReference type="ChEBI" id="CHEBI:13193"/>
        <dbReference type="ChEBI" id="CHEBI:15378"/>
        <dbReference type="ChEBI" id="CHEBI:17319"/>
        <dbReference type="ChEBI" id="CHEBI:17499"/>
        <dbReference type="ChEBI" id="CHEBI:29917"/>
        <dbReference type="ChEBI" id="CHEBI:57844"/>
        <dbReference type="ChEBI" id="CHEBI:57856"/>
        <dbReference type="ChEBI" id="CHEBI:59789"/>
        <dbReference type="ChEBI" id="CHEBI:64428"/>
        <dbReference type="ChEBI" id="CHEBI:74415"/>
        <dbReference type="ChEBI" id="CHEBI:74417"/>
        <dbReference type="EC" id="2.8.4.3"/>
    </reaction>
</comment>
<evidence type="ECO:0000256" key="7">
    <source>
        <dbReference type="ARBA" id="ARBA00023014"/>
    </source>
</evidence>
<dbReference type="Proteomes" id="UP000729290">
    <property type="component" value="Unassembled WGS sequence"/>
</dbReference>
<keyword evidence="2 9" id="KW-0004">4Fe-4S</keyword>
<comment type="subunit">
    <text evidence="9">Monomer.</text>
</comment>
<evidence type="ECO:0000256" key="8">
    <source>
        <dbReference type="ARBA" id="ARBA00033765"/>
    </source>
</evidence>
<dbReference type="InterPro" id="IPR006463">
    <property type="entry name" value="MiaB_methiolase"/>
</dbReference>
<dbReference type="PROSITE" id="PS50926">
    <property type="entry name" value="TRAM"/>
    <property type="match status" value="1"/>
</dbReference>
<evidence type="ECO:0000256" key="3">
    <source>
        <dbReference type="ARBA" id="ARBA00022679"/>
    </source>
</evidence>
<comment type="function">
    <text evidence="1 9">Catalyzes the methylthiolation of N6-(dimethylallyl)adenosine (i(6)A), leading to the formation of 2-methylthio-N6-(dimethylallyl)adenosine (ms(2)i(6)A) at position 37 in tRNAs that read codons beginning with uridine.</text>
</comment>
<reference evidence="13 14" key="1">
    <citation type="journal article" date="2021" name="Sci. Rep.">
        <title>The distribution of antibiotic resistance genes in chicken gut microbiota commensals.</title>
        <authorList>
            <person name="Juricova H."/>
            <person name="Matiasovicova J."/>
            <person name="Kubasova T."/>
            <person name="Cejkova D."/>
            <person name="Rychlik I."/>
        </authorList>
    </citation>
    <scope>NUCLEOTIDE SEQUENCE [LARGE SCALE GENOMIC DNA]</scope>
    <source>
        <strain evidence="13 14">An431b</strain>
    </source>
</reference>
<dbReference type="InterPro" id="IPR002792">
    <property type="entry name" value="TRAM_dom"/>
</dbReference>
<dbReference type="Gene3D" id="3.80.30.20">
    <property type="entry name" value="tm_1862 like domain"/>
    <property type="match status" value="1"/>
</dbReference>
<dbReference type="SFLD" id="SFLDS00029">
    <property type="entry name" value="Radical_SAM"/>
    <property type="match status" value="1"/>
</dbReference>
<comment type="subcellular location">
    <subcellularLocation>
        <location evidence="9">Cytoplasm</location>
    </subcellularLocation>
</comment>
<dbReference type="PROSITE" id="PS01278">
    <property type="entry name" value="MTTASE_RADICAL"/>
    <property type="match status" value="1"/>
</dbReference>
<dbReference type="SMART" id="SM00729">
    <property type="entry name" value="Elp3"/>
    <property type="match status" value="1"/>
</dbReference>